<sequence length="700" mass="76205">MAEPHPPKPAVSVVKDKAPDLPFAKLVKLRFKHDAILTVHAFILQLKHFPKPQNQANDPLDVIDFSYTSAEAGHVLSHYLYSRTCDFPVPLGNCKTVADYLSTALELHILATQYKLEALLNSVKARVIEFTNKMQHKEVFKTIHDCYTNADPGLDTKSYLRDILKLYLDKQHGLWNSAVWDIVDQIGVHDDASRRAIPIKETVLSILLELALEKKATEVQELRRVIAEKDATIGELEDKKPSAFLAKPTQPLFGSASFGSPQSTFGIAAQSSRFGAQNASFGASPGTPRPQGSAFGAPNVTKAKGAPLGMPETSPSDLPNISQSPVMAPSTTDSSIMTQLDTPGSELTERAEQTIICNRSARYDTTLSMAFKDGKILQAHSFILSKLTGLPCDVEGDQPLPMPVHLNISSQAGHILVHYLYSGDLDLDSLPEDNGFAALASRLAQQADASTLPATPAANSIDAAKLVVLFELAAKSTEIHDLELFDLVIFPMYGLIFSHLGFVAVLECMRRAFACGIDDVSAGEWIQRLARELVSDFRNDFAHQWDEVRAFSRSLISSTPLLGTNKSSSVVDTMILKALLEAEMDATDARSRAASQPERVTLATSSEAEAFICSSCAAALDVINGRGPAQLDDKVSQLRSIVAEARGILSRAYRVPIGVRKAPWVADKSRLQEITYLLEEFIFDVDSPAGAKASIALHSK</sequence>
<keyword evidence="4" id="KW-1185">Reference proteome</keyword>
<gene>
    <name evidence="3" type="ORF">B0I36DRAFT_358566</name>
</gene>
<dbReference type="GeneID" id="70187531"/>
<protein>
    <recommendedName>
        <fullName evidence="2">BTB domain-containing protein</fullName>
    </recommendedName>
</protein>
<comment type="caution">
    <text evidence="3">The sequence shown here is derived from an EMBL/GenBank/DDBJ whole genome shotgun (WGS) entry which is preliminary data.</text>
</comment>
<dbReference type="EMBL" id="JAGTJQ010000001">
    <property type="protein sequence ID" value="KAH7041392.1"/>
    <property type="molecule type" value="Genomic_DNA"/>
</dbReference>
<proteinExistence type="predicted"/>
<evidence type="ECO:0000259" key="2">
    <source>
        <dbReference type="PROSITE" id="PS50097"/>
    </source>
</evidence>
<evidence type="ECO:0000313" key="4">
    <source>
        <dbReference type="Proteomes" id="UP000756346"/>
    </source>
</evidence>
<evidence type="ECO:0000313" key="3">
    <source>
        <dbReference type="EMBL" id="KAH7041392.1"/>
    </source>
</evidence>
<dbReference type="InterPro" id="IPR000210">
    <property type="entry name" value="BTB/POZ_dom"/>
</dbReference>
<evidence type="ECO:0000256" key="1">
    <source>
        <dbReference type="SAM" id="MobiDB-lite"/>
    </source>
</evidence>
<organism evidence="3 4">
    <name type="scientific">Microdochium trichocladiopsis</name>
    <dbReference type="NCBI Taxonomy" id="1682393"/>
    <lineage>
        <taxon>Eukaryota</taxon>
        <taxon>Fungi</taxon>
        <taxon>Dikarya</taxon>
        <taxon>Ascomycota</taxon>
        <taxon>Pezizomycotina</taxon>
        <taxon>Sordariomycetes</taxon>
        <taxon>Xylariomycetidae</taxon>
        <taxon>Xylariales</taxon>
        <taxon>Microdochiaceae</taxon>
        <taxon>Microdochium</taxon>
    </lineage>
</organism>
<dbReference type="RefSeq" id="XP_046019447.1">
    <property type="nucleotide sequence ID" value="XM_046157985.1"/>
</dbReference>
<accession>A0A9P8YK24</accession>
<reference evidence="3" key="1">
    <citation type="journal article" date="2021" name="Nat. Commun.">
        <title>Genetic determinants of endophytism in the Arabidopsis root mycobiome.</title>
        <authorList>
            <person name="Mesny F."/>
            <person name="Miyauchi S."/>
            <person name="Thiergart T."/>
            <person name="Pickel B."/>
            <person name="Atanasova L."/>
            <person name="Karlsson M."/>
            <person name="Huettel B."/>
            <person name="Barry K.W."/>
            <person name="Haridas S."/>
            <person name="Chen C."/>
            <person name="Bauer D."/>
            <person name="Andreopoulos W."/>
            <person name="Pangilinan J."/>
            <person name="LaButti K."/>
            <person name="Riley R."/>
            <person name="Lipzen A."/>
            <person name="Clum A."/>
            <person name="Drula E."/>
            <person name="Henrissat B."/>
            <person name="Kohler A."/>
            <person name="Grigoriev I.V."/>
            <person name="Martin F.M."/>
            <person name="Hacquard S."/>
        </authorList>
    </citation>
    <scope>NUCLEOTIDE SEQUENCE</scope>
    <source>
        <strain evidence="3">MPI-CAGE-CH-0230</strain>
    </source>
</reference>
<dbReference type="Proteomes" id="UP000756346">
    <property type="component" value="Unassembled WGS sequence"/>
</dbReference>
<dbReference type="AlphaFoldDB" id="A0A9P8YK24"/>
<dbReference type="PROSITE" id="PS50097">
    <property type="entry name" value="BTB"/>
    <property type="match status" value="1"/>
</dbReference>
<feature type="domain" description="BTB" evidence="2">
    <location>
        <begin position="363"/>
        <end position="429"/>
    </location>
</feature>
<feature type="region of interest" description="Disordered" evidence="1">
    <location>
        <begin position="278"/>
        <end position="321"/>
    </location>
</feature>
<name>A0A9P8YK24_9PEZI</name>